<dbReference type="InterPro" id="IPR011876">
    <property type="entry name" value="IsopentenylPP_isomerase_typ1"/>
</dbReference>
<comment type="caution">
    <text evidence="12">The sequence shown here is derived from an EMBL/GenBank/DDBJ whole genome shotgun (WGS) entry which is preliminary data.</text>
</comment>
<feature type="active site" evidence="10">
    <location>
        <position position="72"/>
    </location>
</feature>
<keyword evidence="13" id="KW-1185">Reference proteome</keyword>
<feature type="binding site" evidence="10">
    <location>
        <position position="119"/>
    </location>
    <ligand>
        <name>Mn(2+)</name>
        <dbReference type="ChEBI" id="CHEBI:29035"/>
    </ligand>
</feature>
<evidence type="ECO:0000256" key="9">
    <source>
        <dbReference type="ARBA" id="ARBA00023235"/>
    </source>
</evidence>
<feature type="active site" evidence="10">
    <location>
        <position position="121"/>
    </location>
</feature>
<dbReference type="PROSITE" id="PS51462">
    <property type="entry name" value="NUDIX"/>
    <property type="match status" value="1"/>
</dbReference>
<dbReference type="EC" id="5.3.3.2" evidence="3 10"/>
<feature type="binding site" evidence="10">
    <location>
        <position position="37"/>
    </location>
    <ligand>
        <name>Mn(2+)</name>
        <dbReference type="ChEBI" id="CHEBI:29035"/>
    </ligand>
</feature>
<name>A0ABT5TXQ0_9MICO</name>
<dbReference type="PANTHER" id="PTHR10885:SF0">
    <property type="entry name" value="ISOPENTENYL-DIPHOSPHATE DELTA-ISOMERASE"/>
    <property type="match status" value="1"/>
</dbReference>
<dbReference type="PANTHER" id="PTHR10885">
    <property type="entry name" value="ISOPENTENYL-DIPHOSPHATE DELTA-ISOMERASE"/>
    <property type="match status" value="1"/>
</dbReference>
<comment type="cofactor">
    <cofactor evidence="10">
        <name>Mn(2+)</name>
        <dbReference type="ChEBI" id="CHEBI:29035"/>
    </cofactor>
    <text evidence="10">Binds 1 Mn(2+) ion per subunit.</text>
</comment>
<feature type="binding site" evidence="10">
    <location>
        <position position="121"/>
    </location>
    <ligand>
        <name>Mn(2+)</name>
        <dbReference type="ChEBI" id="CHEBI:29035"/>
    </ligand>
</feature>
<feature type="binding site" evidence="10">
    <location>
        <position position="30"/>
    </location>
    <ligand>
        <name>Mn(2+)</name>
        <dbReference type="ChEBI" id="CHEBI:29035"/>
    </ligand>
</feature>
<dbReference type="InterPro" id="IPR015797">
    <property type="entry name" value="NUDIX_hydrolase-like_dom_sf"/>
</dbReference>
<comment type="catalytic activity">
    <reaction evidence="10">
        <text>isopentenyl diphosphate = dimethylallyl diphosphate</text>
        <dbReference type="Rhea" id="RHEA:23284"/>
        <dbReference type="ChEBI" id="CHEBI:57623"/>
        <dbReference type="ChEBI" id="CHEBI:128769"/>
        <dbReference type="EC" id="5.3.3.2"/>
    </reaction>
</comment>
<dbReference type="Pfam" id="PF00293">
    <property type="entry name" value="NUDIX"/>
    <property type="match status" value="1"/>
</dbReference>
<keyword evidence="8 10" id="KW-0414">Isoprene biosynthesis</keyword>
<dbReference type="InterPro" id="IPR000086">
    <property type="entry name" value="NUDIX_hydrolase_dom"/>
</dbReference>
<evidence type="ECO:0000256" key="2">
    <source>
        <dbReference type="ARBA" id="ARBA00007579"/>
    </source>
</evidence>
<comment type="subcellular location">
    <subcellularLocation>
        <location evidence="10">Cytoplasm</location>
    </subcellularLocation>
</comment>
<evidence type="ECO:0000256" key="8">
    <source>
        <dbReference type="ARBA" id="ARBA00023229"/>
    </source>
</evidence>
<keyword evidence="7 10" id="KW-0464">Manganese</keyword>
<gene>
    <name evidence="10 12" type="primary">idi</name>
    <name evidence="12" type="ORF">PU560_09645</name>
</gene>
<dbReference type="PIRSF" id="PIRSF018427">
    <property type="entry name" value="Isopntndiph_ism"/>
    <property type="match status" value="1"/>
</dbReference>
<evidence type="ECO:0000259" key="11">
    <source>
        <dbReference type="PROSITE" id="PS51462"/>
    </source>
</evidence>
<comment type="similarity">
    <text evidence="2 10">Belongs to the IPP isomerase type 1 family.</text>
</comment>
<dbReference type="SUPFAM" id="SSF55811">
    <property type="entry name" value="Nudix"/>
    <property type="match status" value="1"/>
</dbReference>
<evidence type="ECO:0000256" key="1">
    <source>
        <dbReference type="ARBA" id="ARBA00004826"/>
    </source>
</evidence>
<accession>A0ABT5TXQ0</accession>
<dbReference type="Gene3D" id="3.90.79.10">
    <property type="entry name" value="Nucleoside Triphosphate Pyrophosphohydrolase"/>
    <property type="match status" value="1"/>
</dbReference>
<dbReference type="HAMAP" id="MF_00202">
    <property type="entry name" value="Idi"/>
    <property type="match status" value="1"/>
</dbReference>
<dbReference type="GO" id="GO:0004452">
    <property type="term" value="F:isopentenyl-diphosphate delta-isomerase activity"/>
    <property type="evidence" value="ECO:0007669"/>
    <property type="project" value="UniProtKB-EC"/>
</dbReference>
<feature type="binding site" evidence="10">
    <location>
        <position position="92"/>
    </location>
    <ligand>
        <name>Mg(2+)</name>
        <dbReference type="ChEBI" id="CHEBI:18420"/>
    </ligand>
</feature>
<comment type="pathway">
    <text evidence="1 10">Isoprenoid biosynthesis; dimethylallyl diphosphate biosynthesis; dimethylallyl diphosphate from isopentenyl diphosphate: step 1/1.</text>
</comment>
<dbReference type="NCBIfam" id="NF002995">
    <property type="entry name" value="PRK03759.1"/>
    <property type="match status" value="1"/>
</dbReference>
<keyword evidence="6 10" id="KW-0460">Magnesium</keyword>
<dbReference type="CDD" id="cd02885">
    <property type="entry name" value="NUDIX_IPP_Isomerase"/>
    <property type="match status" value="1"/>
</dbReference>
<sequence>MNPGGDDVEEVVLLSEEGTVTGTAPKATVHDERTPLHLAFSCYVFDDDDRLLLTQRAASKLTWPAVWTNTVCGHPAPGEGVHDAVVRRAQDELGLELADLRLVLPGFRYRAVMADGTVENEMCPVFVARPAGGLALDPAEVDETRWVPWRELVADVAAGRQDVSPWCAIQLEALGALGPDPAAWPTGDPADLPPAARA</sequence>
<dbReference type="InterPro" id="IPR056375">
    <property type="entry name" value="Idi_bact"/>
</dbReference>
<proteinExistence type="inferred from homology"/>
<evidence type="ECO:0000256" key="7">
    <source>
        <dbReference type="ARBA" id="ARBA00023211"/>
    </source>
</evidence>
<keyword evidence="5 10" id="KW-0479">Metal-binding</keyword>
<evidence type="ECO:0000256" key="4">
    <source>
        <dbReference type="ARBA" id="ARBA00022490"/>
    </source>
</evidence>
<comment type="cofactor">
    <cofactor evidence="10">
        <name>Mg(2+)</name>
        <dbReference type="ChEBI" id="CHEBI:18420"/>
    </cofactor>
    <text evidence="10">Binds 1 Mg(2+) ion per subunit. The magnesium ion binds only when substrate is bound.</text>
</comment>
<keyword evidence="9 10" id="KW-0413">Isomerase</keyword>
<reference evidence="12" key="1">
    <citation type="submission" date="2023-02" db="EMBL/GenBank/DDBJ databases">
        <title>Georgenia sp.10Sc9-8, isolated from a soil sample collected from the Taklamakan desert.</title>
        <authorList>
            <person name="Liu S."/>
        </authorList>
    </citation>
    <scope>NUCLEOTIDE SEQUENCE</scope>
    <source>
        <strain evidence="12">10Sc9-8</strain>
    </source>
</reference>
<organism evidence="12 13">
    <name type="scientific">Georgenia halotolerans</name>
    <dbReference type="NCBI Taxonomy" id="3028317"/>
    <lineage>
        <taxon>Bacteria</taxon>
        <taxon>Bacillati</taxon>
        <taxon>Actinomycetota</taxon>
        <taxon>Actinomycetes</taxon>
        <taxon>Micrococcales</taxon>
        <taxon>Bogoriellaceae</taxon>
        <taxon>Georgenia</taxon>
    </lineage>
</organism>
<feature type="domain" description="Nudix hydrolase" evidence="11">
    <location>
        <begin position="35"/>
        <end position="169"/>
    </location>
</feature>
<evidence type="ECO:0000256" key="10">
    <source>
        <dbReference type="HAMAP-Rule" id="MF_00202"/>
    </source>
</evidence>
<protein>
    <recommendedName>
        <fullName evidence="3 10">Isopentenyl-diphosphate Delta-isomerase</fullName>
        <shortName evidence="10">IPP isomerase</shortName>
        <ecNumber evidence="3 10">5.3.3.2</ecNumber>
    </recommendedName>
    <alternativeName>
        <fullName evidence="10">IPP:DMAPP isomerase</fullName>
    </alternativeName>
    <alternativeName>
        <fullName evidence="10">Isopentenyl pyrophosphate isomerase</fullName>
    </alternativeName>
</protein>
<dbReference type="EMBL" id="JARACI010000962">
    <property type="protein sequence ID" value="MDD9206727.1"/>
    <property type="molecule type" value="Genomic_DNA"/>
</dbReference>
<feature type="binding site" evidence="10">
    <location>
        <position position="74"/>
    </location>
    <ligand>
        <name>Mn(2+)</name>
        <dbReference type="ChEBI" id="CHEBI:29035"/>
    </ligand>
</feature>
<evidence type="ECO:0000313" key="12">
    <source>
        <dbReference type="EMBL" id="MDD9206727.1"/>
    </source>
</evidence>
<evidence type="ECO:0000256" key="5">
    <source>
        <dbReference type="ARBA" id="ARBA00022723"/>
    </source>
</evidence>
<dbReference type="NCBIfam" id="TIGR02150">
    <property type="entry name" value="IPP_isom_1"/>
    <property type="match status" value="1"/>
</dbReference>
<keyword evidence="4 10" id="KW-0963">Cytoplasm</keyword>
<comment type="function">
    <text evidence="10">Catalyzes the 1,3-allylic rearrangement of the homoallylic substrate isopentenyl (IPP) to its highly electrophilic allylic isomer, dimethylallyl diphosphate (DMAPP).</text>
</comment>
<evidence type="ECO:0000256" key="3">
    <source>
        <dbReference type="ARBA" id="ARBA00012057"/>
    </source>
</evidence>
<evidence type="ECO:0000313" key="13">
    <source>
        <dbReference type="Proteomes" id="UP001165561"/>
    </source>
</evidence>
<dbReference type="Proteomes" id="UP001165561">
    <property type="component" value="Unassembled WGS sequence"/>
</dbReference>
<evidence type="ECO:0000256" key="6">
    <source>
        <dbReference type="ARBA" id="ARBA00022842"/>
    </source>
</evidence>